<proteinExistence type="predicted"/>
<accession>A0A1G8HP50</accession>
<dbReference type="AlphaFoldDB" id="A0A1G8HP50"/>
<dbReference type="Proteomes" id="UP000199274">
    <property type="component" value="Unassembled WGS sequence"/>
</dbReference>
<keyword evidence="2" id="KW-1185">Reference proteome</keyword>
<reference evidence="2" key="1">
    <citation type="submission" date="2016-10" db="EMBL/GenBank/DDBJ databases">
        <authorList>
            <person name="Varghese N."/>
            <person name="Submissions S."/>
        </authorList>
    </citation>
    <scope>NUCLEOTIDE SEQUENCE [LARGE SCALE GENOMIC DNA]</scope>
    <source>
        <strain evidence="2">CGMCC 1.2747</strain>
    </source>
</reference>
<dbReference type="EMBL" id="FNDB01000022">
    <property type="protein sequence ID" value="SDI08261.1"/>
    <property type="molecule type" value="Genomic_DNA"/>
</dbReference>
<sequence>MFHTADVYIEELKSLEHFGSDHFPIYAKFFINKKTAKQEHLTENLKDGEQEIVQEIIKEGINEKSDNRT</sequence>
<evidence type="ECO:0000313" key="1">
    <source>
        <dbReference type="EMBL" id="SDI08261.1"/>
    </source>
</evidence>
<evidence type="ECO:0000313" key="2">
    <source>
        <dbReference type="Proteomes" id="UP000199274"/>
    </source>
</evidence>
<protein>
    <recommendedName>
        <fullName evidence="3">Endonuclease/Exonuclease/phosphatase family protein</fullName>
    </recommendedName>
</protein>
<name>A0A1G8HP50_9FLAO</name>
<organism evidence="1 2">
    <name type="scientific">Flavobacterium omnivorum</name>
    <dbReference type="NCBI Taxonomy" id="178355"/>
    <lineage>
        <taxon>Bacteria</taxon>
        <taxon>Pseudomonadati</taxon>
        <taxon>Bacteroidota</taxon>
        <taxon>Flavobacteriia</taxon>
        <taxon>Flavobacteriales</taxon>
        <taxon>Flavobacteriaceae</taxon>
        <taxon>Flavobacterium</taxon>
    </lineage>
</organism>
<evidence type="ECO:0008006" key="3">
    <source>
        <dbReference type="Google" id="ProtNLM"/>
    </source>
</evidence>
<gene>
    <name evidence="1" type="ORF">SAMN04488062_12226</name>
</gene>